<dbReference type="AlphaFoldDB" id="A0A9X1F1E1"/>
<dbReference type="GO" id="GO:0016998">
    <property type="term" value="P:cell wall macromolecule catabolic process"/>
    <property type="evidence" value="ECO:0007669"/>
    <property type="project" value="InterPro"/>
</dbReference>
<evidence type="ECO:0000256" key="1">
    <source>
        <dbReference type="SAM" id="Phobius"/>
    </source>
</evidence>
<dbReference type="GO" id="GO:0003796">
    <property type="term" value="F:lysozyme activity"/>
    <property type="evidence" value="ECO:0007669"/>
    <property type="project" value="InterPro"/>
</dbReference>
<proteinExistence type="predicted"/>
<keyword evidence="2" id="KW-0378">Hydrolase</keyword>
<organism evidence="2 3">
    <name type="scientific">Erythrobacter crassostreae</name>
    <dbReference type="NCBI Taxonomy" id="2828328"/>
    <lineage>
        <taxon>Bacteria</taxon>
        <taxon>Pseudomonadati</taxon>
        <taxon>Pseudomonadota</taxon>
        <taxon>Alphaproteobacteria</taxon>
        <taxon>Sphingomonadales</taxon>
        <taxon>Erythrobacteraceae</taxon>
        <taxon>Erythrobacter/Porphyrobacter group</taxon>
        <taxon>Erythrobacter</taxon>
    </lineage>
</organism>
<keyword evidence="3" id="KW-1185">Reference proteome</keyword>
<keyword evidence="1" id="KW-0812">Transmembrane</keyword>
<dbReference type="InterPro" id="IPR002053">
    <property type="entry name" value="Glyco_hydro_25"/>
</dbReference>
<reference evidence="2" key="1">
    <citation type="submission" date="2021-04" db="EMBL/GenBank/DDBJ databases">
        <authorList>
            <person name="Pira H."/>
            <person name="Risdian C."/>
            <person name="Wink J."/>
        </authorList>
    </citation>
    <scope>NUCLEOTIDE SEQUENCE</scope>
    <source>
        <strain evidence="2">WH158</strain>
    </source>
</reference>
<dbReference type="PROSITE" id="PS51904">
    <property type="entry name" value="GLYCOSYL_HYDROL_F25_2"/>
    <property type="match status" value="1"/>
</dbReference>
<sequence>MARAKTSGRSRRKKGSMGRWTFRLISLLALVGIIFTAWFWWDMREWRPDEALYPEQGAVIPSEINGMNFDTLKAIGGQFAYLELQPASRALDDDFGSRFAQAKQSGINMGVVLRFDPCLRAGLQSKRFTRMVPRSEDLLPPAIELEASGENCVEPVSDAAVESELLTLINQIEMHSGKPVILKLGEDFENRYGTARSMERDLWLSRDRARPDYTGRPWLLWSANSQLVSEASDEPIEWVVVQK</sequence>
<accession>A0A9X1F1E1</accession>
<evidence type="ECO:0000313" key="3">
    <source>
        <dbReference type="Proteomes" id="UP001138681"/>
    </source>
</evidence>
<dbReference type="EMBL" id="JAGSPC010000001">
    <property type="protein sequence ID" value="MBV7258246.1"/>
    <property type="molecule type" value="Genomic_DNA"/>
</dbReference>
<dbReference type="Proteomes" id="UP001138681">
    <property type="component" value="Unassembled WGS sequence"/>
</dbReference>
<protein>
    <submittedName>
        <fullName evidence="2">Glycoside hydrolase family 25 protein</fullName>
    </submittedName>
</protein>
<name>A0A9X1F1E1_9SPHN</name>
<keyword evidence="1" id="KW-1133">Transmembrane helix</keyword>
<evidence type="ECO:0000313" key="2">
    <source>
        <dbReference type="EMBL" id="MBV7258246.1"/>
    </source>
</evidence>
<dbReference type="Pfam" id="PF01183">
    <property type="entry name" value="Glyco_hydro_25"/>
    <property type="match status" value="1"/>
</dbReference>
<dbReference type="GO" id="GO:0009253">
    <property type="term" value="P:peptidoglycan catabolic process"/>
    <property type="evidence" value="ECO:0007669"/>
    <property type="project" value="InterPro"/>
</dbReference>
<dbReference type="CDD" id="cd00599">
    <property type="entry name" value="GH25_muramidase"/>
    <property type="match status" value="1"/>
</dbReference>
<gene>
    <name evidence="2" type="ORF">KCG46_01505</name>
</gene>
<feature type="transmembrane region" description="Helical" evidence="1">
    <location>
        <begin position="20"/>
        <end position="41"/>
    </location>
</feature>
<keyword evidence="1" id="KW-0472">Membrane</keyword>
<comment type="caution">
    <text evidence="2">The sequence shown here is derived from an EMBL/GenBank/DDBJ whole genome shotgun (WGS) entry which is preliminary data.</text>
</comment>